<gene>
    <name evidence="2" type="ORF">Pro02_48000</name>
</gene>
<dbReference type="AlphaFoldDB" id="A0A8J3S2B9"/>
<evidence type="ECO:0000256" key="1">
    <source>
        <dbReference type="SAM" id="MobiDB-lite"/>
    </source>
</evidence>
<dbReference type="RefSeq" id="WP_189242971.1">
    <property type="nucleotide sequence ID" value="NZ_BMQP01000026.1"/>
</dbReference>
<protein>
    <recommendedName>
        <fullName evidence="4">RNA polymerase sigma-70 region 4 domain-containing protein</fullName>
    </recommendedName>
</protein>
<dbReference type="Proteomes" id="UP000655044">
    <property type="component" value="Unassembled WGS sequence"/>
</dbReference>
<reference evidence="2" key="1">
    <citation type="submission" date="2021-01" db="EMBL/GenBank/DDBJ databases">
        <title>Whole genome shotgun sequence of Planobispora rosea NBRC 15558.</title>
        <authorList>
            <person name="Komaki H."/>
            <person name="Tamura T."/>
        </authorList>
    </citation>
    <scope>NUCLEOTIDE SEQUENCE</scope>
    <source>
        <strain evidence="2">NBRC 15558</strain>
    </source>
</reference>
<accession>A0A8J3S2B9</accession>
<evidence type="ECO:0000313" key="2">
    <source>
        <dbReference type="EMBL" id="GIH86392.1"/>
    </source>
</evidence>
<evidence type="ECO:0000313" key="3">
    <source>
        <dbReference type="Proteomes" id="UP000655044"/>
    </source>
</evidence>
<keyword evidence="3" id="KW-1185">Reference proteome</keyword>
<name>A0A8J3S2B9_PLARO</name>
<proteinExistence type="predicted"/>
<organism evidence="2 3">
    <name type="scientific">Planobispora rosea</name>
    <dbReference type="NCBI Taxonomy" id="35762"/>
    <lineage>
        <taxon>Bacteria</taxon>
        <taxon>Bacillati</taxon>
        <taxon>Actinomycetota</taxon>
        <taxon>Actinomycetes</taxon>
        <taxon>Streptosporangiales</taxon>
        <taxon>Streptosporangiaceae</taxon>
        <taxon>Planobispora</taxon>
    </lineage>
</organism>
<feature type="region of interest" description="Disordered" evidence="1">
    <location>
        <begin position="61"/>
        <end position="80"/>
    </location>
</feature>
<comment type="caution">
    <text evidence="2">The sequence shown here is derived from an EMBL/GenBank/DDBJ whole genome shotgun (WGS) entry which is preliminary data.</text>
</comment>
<evidence type="ECO:0008006" key="4">
    <source>
        <dbReference type="Google" id="ProtNLM"/>
    </source>
</evidence>
<feature type="compositionally biased region" description="Polar residues" evidence="1">
    <location>
        <begin position="61"/>
        <end position="71"/>
    </location>
</feature>
<dbReference type="EMBL" id="BOOI01000046">
    <property type="protein sequence ID" value="GIH86392.1"/>
    <property type="molecule type" value="Genomic_DNA"/>
</dbReference>
<sequence length="284" mass="31632">MHIDVSAVLAEIHRETDLIQRIRRVGDVLSEIDVLTAELGRIRLEDIETLTSRGMSQNEIGRQTNLSSARISQLRKGGPPRERAFFGARDGMVITAVAEKQEAGKARPGPVVSIDDLQAYDRLRRLLEDLKLKSTYEIVQPPGEVRLNRDGLVLICGPRHSPLIAQVLEADDHLAFAQDPGGWHLVDRITGQVYRSPEDQGEPGDIAYFGRLPRPDGKGTFLYLAGIHAAGAAGVIHYLETALVPLYQQVRTRRFSMLISCRYDPDTHQIISSEQITPTYKHEG</sequence>